<evidence type="ECO:0000256" key="3">
    <source>
        <dbReference type="ARBA" id="ARBA00022448"/>
    </source>
</evidence>
<dbReference type="CDD" id="cd06261">
    <property type="entry name" value="TM_PBP2"/>
    <property type="match status" value="1"/>
</dbReference>
<evidence type="ECO:0000313" key="15">
    <source>
        <dbReference type="Proteomes" id="UP000265955"/>
    </source>
</evidence>
<evidence type="ECO:0000256" key="11">
    <source>
        <dbReference type="ARBA" id="ARBA00073645"/>
    </source>
</evidence>
<dbReference type="EMBL" id="QYUO01000001">
    <property type="protein sequence ID" value="RJG00113.1"/>
    <property type="molecule type" value="Genomic_DNA"/>
</dbReference>
<dbReference type="Pfam" id="PF00528">
    <property type="entry name" value="BPD_transp_1"/>
    <property type="match status" value="1"/>
</dbReference>
<keyword evidence="5 12" id="KW-0812">Transmembrane</keyword>
<feature type="transmembrane region" description="Helical" evidence="12">
    <location>
        <begin position="204"/>
        <end position="225"/>
    </location>
</feature>
<evidence type="ECO:0000256" key="10">
    <source>
        <dbReference type="ARBA" id="ARBA00062718"/>
    </source>
</evidence>
<dbReference type="PROSITE" id="PS50928">
    <property type="entry name" value="ABC_TM1"/>
    <property type="match status" value="1"/>
</dbReference>
<dbReference type="Proteomes" id="UP000265955">
    <property type="component" value="Unassembled WGS sequence"/>
</dbReference>
<dbReference type="InterPro" id="IPR035906">
    <property type="entry name" value="MetI-like_sf"/>
</dbReference>
<dbReference type="GO" id="GO:0022857">
    <property type="term" value="F:transmembrane transporter activity"/>
    <property type="evidence" value="ECO:0007669"/>
    <property type="project" value="InterPro"/>
</dbReference>
<sequence>MQLVWLSLLILFLAFFYSFQLNAGFIIEKLPFLISDGMVTTLYISAMAIAIAFVLAIVGALAKLSGNGIAMGVAAFYTSYFRGIPLLMQLFLIYVGLPQIGFVIDPIPAGVIALSTCYGAYMTEIFRAGIESIPRGQWEAAEALGLSRAMTLRKVIMPQAMRVIIPPTSNQFIAMLKDSSLVSVVGVWDLMFVARAQGRADFRVLEMLITASLIYWALSIVLELAQTRIERHFAASDRSR</sequence>
<dbReference type="FunFam" id="1.10.3720.10:FF:000006">
    <property type="entry name" value="Glutamate/aspartate ABC transporter, permease protein GltK"/>
    <property type="match status" value="1"/>
</dbReference>
<comment type="subunit">
    <text evidence="10">The complex is composed of two ATP-binding proteins (GltL), two transmembrane proteins (GltJ and GltK) and a solute-binding protein (GltI).</text>
</comment>
<evidence type="ECO:0000313" key="14">
    <source>
        <dbReference type="EMBL" id="RJG00113.1"/>
    </source>
</evidence>
<dbReference type="PANTHER" id="PTHR30614:SF0">
    <property type="entry name" value="L-CYSTINE TRANSPORT SYSTEM PERMEASE PROTEIN TCYL"/>
    <property type="match status" value="1"/>
</dbReference>
<dbReference type="NCBIfam" id="TIGR01726">
    <property type="entry name" value="HEQRo_perm_3TM"/>
    <property type="match status" value="1"/>
</dbReference>
<keyword evidence="7 12" id="KW-1133">Transmembrane helix</keyword>
<dbReference type="Gene3D" id="1.10.3720.10">
    <property type="entry name" value="MetI-like"/>
    <property type="match status" value="1"/>
</dbReference>
<keyword evidence="3 12" id="KW-0813">Transport</keyword>
<feature type="transmembrane region" description="Helical" evidence="12">
    <location>
        <begin position="42"/>
        <end position="62"/>
    </location>
</feature>
<name>A0A3A3FV93_9BURK</name>
<evidence type="ECO:0000256" key="9">
    <source>
        <dbReference type="ARBA" id="ARBA00060298"/>
    </source>
</evidence>
<gene>
    <name evidence="14" type="ORF">D3871_12975</name>
</gene>
<dbReference type="GO" id="GO:0043190">
    <property type="term" value="C:ATP-binding cassette (ABC) transporter complex"/>
    <property type="evidence" value="ECO:0007669"/>
    <property type="project" value="InterPro"/>
</dbReference>
<keyword evidence="6" id="KW-0029">Amino-acid transport</keyword>
<reference evidence="15" key="1">
    <citation type="submission" date="2018-09" db="EMBL/GenBank/DDBJ databases">
        <authorList>
            <person name="Zhu H."/>
        </authorList>
    </citation>
    <scope>NUCLEOTIDE SEQUENCE [LARGE SCALE GENOMIC DNA]</scope>
    <source>
        <strain evidence="15">K1R23-30</strain>
    </source>
</reference>
<evidence type="ECO:0000256" key="5">
    <source>
        <dbReference type="ARBA" id="ARBA00022692"/>
    </source>
</evidence>
<dbReference type="GO" id="GO:0006865">
    <property type="term" value="P:amino acid transport"/>
    <property type="evidence" value="ECO:0007669"/>
    <property type="project" value="UniProtKB-KW"/>
</dbReference>
<keyword evidence="4" id="KW-1003">Cell membrane</keyword>
<comment type="caution">
    <text evidence="14">The sequence shown here is derived from an EMBL/GenBank/DDBJ whole genome shotgun (WGS) entry which is preliminary data.</text>
</comment>
<dbReference type="SUPFAM" id="SSF161098">
    <property type="entry name" value="MetI-like"/>
    <property type="match status" value="1"/>
</dbReference>
<comment type="similarity">
    <text evidence="2">Belongs to the binding-protein-dependent transport system permease family. HisMQ subfamily.</text>
</comment>
<dbReference type="PANTHER" id="PTHR30614">
    <property type="entry name" value="MEMBRANE COMPONENT OF AMINO ACID ABC TRANSPORTER"/>
    <property type="match status" value="1"/>
</dbReference>
<comment type="function">
    <text evidence="9">Part of the ABC transporter complex GltIJKL involved in glutamate and aspartate uptake. Probably responsible for the translocation of the substrate across the membrane.</text>
</comment>
<proteinExistence type="inferred from homology"/>
<feature type="domain" description="ABC transmembrane type-1" evidence="13">
    <location>
        <begin position="38"/>
        <end position="226"/>
    </location>
</feature>
<keyword evidence="8 12" id="KW-0472">Membrane</keyword>
<comment type="subcellular location">
    <subcellularLocation>
        <location evidence="1">Cell inner membrane</location>
        <topology evidence="1">Multi-pass membrane protein</topology>
    </subcellularLocation>
    <subcellularLocation>
        <location evidence="12">Cell membrane</location>
        <topology evidence="12">Multi-pass membrane protein</topology>
    </subcellularLocation>
</comment>
<dbReference type="InterPro" id="IPR000515">
    <property type="entry name" value="MetI-like"/>
</dbReference>
<evidence type="ECO:0000256" key="4">
    <source>
        <dbReference type="ARBA" id="ARBA00022475"/>
    </source>
</evidence>
<protein>
    <recommendedName>
        <fullName evidence="11">Glutamate/aspartate import permease protein GltK</fullName>
    </recommendedName>
</protein>
<evidence type="ECO:0000256" key="8">
    <source>
        <dbReference type="ARBA" id="ARBA00023136"/>
    </source>
</evidence>
<keyword evidence="15" id="KW-1185">Reference proteome</keyword>
<dbReference type="InterPro" id="IPR043429">
    <property type="entry name" value="ArtM/GltK/GlnP/TcyL/YhdX-like"/>
</dbReference>
<evidence type="ECO:0000259" key="13">
    <source>
        <dbReference type="PROSITE" id="PS50928"/>
    </source>
</evidence>
<evidence type="ECO:0000256" key="12">
    <source>
        <dbReference type="RuleBase" id="RU363032"/>
    </source>
</evidence>
<dbReference type="InterPro" id="IPR010065">
    <property type="entry name" value="AA_ABC_transptr_permease_3TM"/>
</dbReference>
<feature type="transmembrane region" description="Helical" evidence="12">
    <location>
        <begin position="100"/>
        <end position="121"/>
    </location>
</feature>
<dbReference type="AlphaFoldDB" id="A0A3A3FV93"/>
<dbReference type="OrthoDB" id="7026155at2"/>
<evidence type="ECO:0000256" key="2">
    <source>
        <dbReference type="ARBA" id="ARBA00010072"/>
    </source>
</evidence>
<evidence type="ECO:0000256" key="7">
    <source>
        <dbReference type="ARBA" id="ARBA00022989"/>
    </source>
</evidence>
<accession>A0A3A3FV93</accession>
<organism evidence="14 15">
    <name type="scientific">Noviherbaspirillum saxi</name>
    <dbReference type="NCBI Taxonomy" id="2320863"/>
    <lineage>
        <taxon>Bacteria</taxon>
        <taxon>Pseudomonadati</taxon>
        <taxon>Pseudomonadota</taxon>
        <taxon>Betaproteobacteria</taxon>
        <taxon>Burkholderiales</taxon>
        <taxon>Oxalobacteraceae</taxon>
        <taxon>Noviherbaspirillum</taxon>
    </lineage>
</organism>
<evidence type="ECO:0000256" key="6">
    <source>
        <dbReference type="ARBA" id="ARBA00022970"/>
    </source>
</evidence>
<feature type="transmembrane region" description="Helical" evidence="12">
    <location>
        <begin position="74"/>
        <end position="94"/>
    </location>
</feature>
<evidence type="ECO:0000256" key="1">
    <source>
        <dbReference type="ARBA" id="ARBA00004429"/>
    </source>
</evidence>